<dbReference type="SMART" id="SM00614">
    <property type="entry name" value="ZnF_BED"/>
    <property type="match status" value="1"/>
</dbReference>
<dbReference type="AlphaFoldDB" id="A0AAW2CHV0"/>
<dbReference type="InterPro" id="IPR052035">
    <property type="entry name" value="ZnF_BED_domain_contain"/>
</dbReference>
<dbReference type="Pfam" id="PF14372">
    <property type="entry name" value="hAT-like_RNase-H"/>
    <property type="match status" value="1"/>
</dbReference>
<evidence type="ECO:0000313" key="12">
    <source>
        <dbReference type="EMBL" id="KAK9997361.1"/>
    </source>
</evidence>
<dbReference type="GO" id="GO:0005634">
    <property type="term" value="C:nucleus"/>
    <property type="evidence" value="ECO:0007669"/>
    <property type="project" value="UniProtKB-SubCell"/>
</dbReference>
<reference evidence="12 13" key="1">
    <citation type="submission" date="2024-01" db="EMBL/GenBank/DDBJ databases">
        <title>A telomere-to-telomere, gap-free genome of sweet tea (Lithocarpus litseifolius).</title>
        <authorList>
            <person name="Zhou J."/>
        </authorList>
    </citation>
    <scope>NUCLEOTIDE SEQUENCE [LARGE SCALE GENOMIC DNA]</scope>
    <source>
        <strain evidence="12">Zhou-2022a</strain>
        <tissue evidence="12">Leaf</tissue>
    </source>
</reference>
<keyword evidence="5" id="KW-0862">Zinc</keyword>
<comment type="caution">
    <text evidence="12">The sequence shown here is derived from an EMBL/GenBank/DDBJ whole genome shotgun (WGS) entry which is preliminary data.</text>
</comment>
<evidence type="ECO:0000313" key="13">
    <source>
        <dbReference type="Proteomes" id="UP001459277"/>
    </source>
</evidence>
<evidence type="ECO:0000256" key="9">
    <source>
        <dbReference type="ARBA" id="ARBA00023242"/>
    </source>
</evidence>
<evidence type="ECO:0000256" key="10">
    <source>
        <dbReference type="PROSITE-ProRule" id="PRU00027"/>
    </source>
</evidence>
<sequence length="835" mass="95294">MQRSEILASSVIQYEVTSALPTSKKRKSPSTVWNYFKLVIDDDGKICAICERCGKRFSGSSKDGTSHLNNHLKTKKCLAAKLGESHKEMMSSSKTGDLENPTVTNGNFMFDEERSVLDLVRMIIKNGYSLKMVENEDFKIFVKNLQPLFKLPSQDTLKDKIFRAYSEEKEKLLKQIDKVLSFSLILNFWTGHGKRNKYCSFTLQFIEDGLKLKKKTIALKEVEYNYTGEALSEIVKCLLLDLNIDKKLGSITVESSPTNDQMVEIIELWLGDQGNHHPFRGKIFHIPCIMHIINLLVQDGLDEIDYILPKIRKAIKYISETTIGKQKFEEAVKKLNLGGKDITFEGVPLRWDSTFFMIQIALELREAFVGLQSSDCDLSMEEWDKAAVMHKCLKVFYESICSFLGSKCLSTNVYFSKIFDIYGSLLKWQKSNIAKKMKVTFDKYFDRCTFVSAIAAVFDPRTNRNFLHFSFEDLYGKDTKKHKAIGDALSHIFGAYAEDLCSQGLSSSFPNNDNSSSSYGDDPCNMLDKWNKAQRGSQTTELDLYYQEPHLHSEGEFDILGWWQTKGQNFPTLRTMACDILAIPMSASISNSAFCIETRTINPIFNGLDDPDIIEAVVCGKDWLDNPIRITPNKDNERSLELTQTSFFLAGSSISLESKEKHASSIANTEVMLANHSSTARLDPLPRKTSKTSLFFEEKLKLQPMFSSLEDDKFFFGGIVNKSSDHGSSVNDAEWLRSRIIAMEKKLEVEKVDREKERASYKAHLAEMKVRHLREREKERQKYVAKLAENEEQHLRGLLCDSSKLRGLLCDSSVLHESRNYFHFTMFGSVHENIV</sequence>
<evidence type="ECO:0000256" key="3">
    <source>
        <dbReference type="ARBA" id="ARBA00022723"/>
    </source>
</evidence>
<gene>
    <name evidence="12" type="ORF">SO802_022047</name>
</gene>
<dbReference type="GO" id="GO:0003677">
    <property type="term" value="F:DNA binding"/>
    <property type="evidence" value="ECO:0007669"/>
    <property type="project" value="UniProtKB-KW"/>
</dbReference>
<evidence type="ECO:0000256" key="1">
    <source>
        <dbReference type="ARBA" id="ARBA00004123"/>
    </source>
</evidence>
<comment type="subunit">
    <text evidence="2">Homodimer.</text>
</comment>
<keyword evidence="13" id="KW-1185">Reference proteome</keyword>
<evidence type="ECO:0000256" key="5">
    <source>
        <dbReference type="ARBA" id="ARBA00022833"/>
    </source>
</evidence>
<evidence type="ECO:0000256" key="6">
    <source>
        <dbReference type="ARBA" id="ARBA00023015"/>
    </source>
</evidence>
<dbReference type="InterPro" id="IPR012337">
    <property type="entry name" value="RNaseH-like_sf"/>
</dbReference>
<evidence type="ECO:0000256" key="2">
    <source>
        <dbReference type="ARBA" id="ARBA00011738"/>
    </source>
</evidence>
<keyword evidence="9" id="KW-0539">Nucleus</keyword>
<dbReference type="PROSITE" id="PS50808">
    <property type="entry name" value="ZF_BED"/>
    <property type="match status" value="1"/>
</dbReference>
<comment type="subcellular location">
    <subcellularLocation>
        <location evidence="1">Nucleus</location>
    </subcellularLocation>
</comment>
<organism evidence="12 13">
    <name type="scientific">Lithocarpus litseifolius</name>
    <dbReference type="NCBI Taxonomy" id="425828"/>
    <lineage>
        <taxon>Eukaryota</taxon>
        <taxon>Viridiplantae</taxon>
        <taxon>Streptophyta</taxon>
        <taxon>Embryophyta</taxon>
        <taxon>Tracheophyta</taxon>
        <taxon>Spermatophyta</taxon>
        <taxon>Magnoliopsida</taxon>
        <taxon>eudicotyledons</taxon>
        <taxon>Gunneridae</taxon>
        <taxon>Pentapetalae</taxon>
        <taxon>rosids</taxon>
        <taxon>fabids</taxon>
        <taxon>Fagales</taxon>
        <taxon>Fagaceae</taxon>
        <taxon>Lithocarpus</taxon>
    </lineage>
</organism>
<keyword evidence="8" id="KW-0804">Transcription</keyword>
<accession>A0AAW2CHV0</accession>
<dbReference type="PANTHER" id="PTHR46481:SF11">
    <property type="entry name" value="ZINC FINGER BED DOMAIN-CONTAINING PROTEIN RICESLEEPER 2-LIKE"/>
    <property type="match status" value="1"/>
</dbReference>
<evidence type="ECO:0000256" key="8">
    <source>
        <dbReference type="ARBA" id="ARBA00023163"/>
    </source>
</evidence>
<protein>
    <recommendedName>
        <fullName evidence="11">BED-type domain-containing protein</fullName>
    </recommendedName>
</protein>
<dbReference type="SUPFAM" id="SSF57667">
    <property type="entry name" value="beta-beta-alpha zinc fingers"/>
    <property type="match status" value="1"/>
</dbReference>
<dbReference type="GO" id="GO:0046983">
    <property type="term" value="F:protein dimerization activity"/>
    <property type="evidence" value="ECO:0007669"/>
    <property type="project" value="InterPro"/>
</dbReference>
<dbReference type="InterPro" id="IPR003656">
    <property type="entry name" value="Znf_BED"/>
</dbReference>
<dbReference type="InterPro" id="IPR008906">
    <property type="entry name" value="HATC_C_dom"/>
</dbReference>
<keyword evidence="6" id="KW-0805">Transcription regulation</keyword>
<dbReference type="GO" id="GO:0008270">
    <property type="term" value="F:zinc ion binding"/>
    <property type="evidence" value="ECO:0007669"/>
    <property type="project" value="UniProtKB-KW"/>
</dbReference>
<dbReference type="PANTHER" id="PTHR46481">
    <property type="entry name" value="ZINC FINGER BED DOMAIN-CONTAINING PROTEIN 4"/>
    <property type="match status" value="1"/>
</dbReference>
<proteinExistence type="predicted"/>
<dbReference type="Pfam" id="PF05699">
    <property type="entry name" value="Dimer_Tnp_hAT"/>
    <property type="match status" value="1"/>
</dbReference>
<name>A0AAW2CHV0_9ROSI</name>
<dbReference type="SUPFAM" id="SSF140996">
    <property type="entry name" value="Hermes dimerisation domain"/>
    <property type="match status" value="1"/>
</dbReference>
<dbReference type="Pfam" id="PF02892">
    <property type="entry name" value="zf-BED"/>
    <property type="match status" value="1"/>
</dbReference>
<evidence type="ECO:0000256" key="4">
    <source>
        <dbReference type="ARBA" id="ARBA00022771"/>
    </source>
</evidence>
<dbReference type="InterPro" id="IPR036236">
    <property type="entry name" value="Znf_C2H2_sf"/>
</dbReference>
<evidence type="ECO:0000256" key="7">
    <source>
        <dbReference type="ARBA" id="ARBA00023125"/>
    </source>
</evidence>
<keyword evidence="4 10" id="KW-0863">Zinc-finger</keyword>
<evidence type="ECO:0000259" key="11">
    <source>
        <dbReference type="PROSITE" id="PS50808"/>
    </source>
</evidence>
<keyword evidence="7" id="KW-0238">DNA-binding</keyword>
<keyword evidence="3" id="KW-0479">Metal-binding</keyword>
<dbReference type="EMBL" id="JAZDWU010000007">
    <property type="protein sequence ID" value="KAK9997361.1"/>
    <property type="molecule type" value="Genomic_DNA"/>
</dbReference>
<dbReference type="Proteomes" id="UP001459277">
    <property type="component" value="Unassembled WGS sequence"/>
</dbReference>
<dbReference type="InterPro" id="IPR025525">
    <property type="entry name" value="hAT-like_transposase_RNase-H"/>
</dbReference>
<feature type="domain" description="BED-type" evidence="11">
    <location>
        <begin position="27"/>
        <end position="93"/>
    </location>
</feature>
<dbReference type="SUPFAM" id="SSF53098">
    <property type="entry name" value="Ribonuclease H-like"/>
    <property type="match status" value="1"/>
</dbReference>